<protein>
    <submittedName>
        <fullName evidence="1">Uncharacterized protein</fullName>
    </submittedName>
</protein>
<evidence type="ECO:0000313" key="1">
    <source>
        <dbReference type="EMBL" id="KAH7143680.1"/>
    </source>
</evidence>
<comment type="caution">
    <text evidence="1">The sequence shown here is derived from an EMBL/GenBank/DDBJ whole genome shotgun (WGS) entry which is preliminary data.</text>
</comment>
<sequence>MRSSAWFLAFMDDAYLACLVIVGNAVRKGPLAKISYLRRTTYLPFVLRMRVAVSAMDDLSNSRVTRLQFQLIALSDVVYLDMALPAFR</sequence>
<organism evidence="1 2">
    <name type="scientific">Dactylonectria macrodidyma</name>
    <dbReference type="NCBI Taxonomy" id="307937"/>
    <lineage>
        <taxon>Eukaryota</taxon>
        <taxon>Fungi</taxon>
        <taxon>Dikarya</taxon>
        <taxon>Ascomycota</taxon>
        <taxon>Pezizomycotina</taxon>
        <taxon>Sordariomycetes</taxon>
        <taxon>Hypocreomycetidae</taxon>
        <taxon>Hypocreales</taxon>
        <taxon>Nectriaceae</taxon>
        <taxon>Dactylonectria</taxon>
    </lineage>
</organism>
<evidence type="ECO:0000313" key="2">
    <source>
        <dbReference type="Proteomes" id="UP000738349"/>
    </source>
</evidence>
<dbReference type="AlphaFoldDB" id="A0A9P9ETJ3"/>
<name>A0A9P9ETJ3_9HYPO</name>
<dbReference type="Proteomes" id="UP000738349">
    <property type="component" value="Unassembled WGS sequence"/>
</dbReference>
<dbReference type="EMBL" id="JAGMUV010000009">
    <property type="protein sequence ID" value="KAH7143680.1"/>
    <property type="molecule type" value="Genomic_DNA"/>
</dbReference>
<proteinExistence type="predicted"/>
<gene>
    <name evidence="1" type="ORF">EDB81DRAFT_501654</name>
</gene>
<accession>A0A9P9ETJ3</accession>
<keyword evidence="2" id="KW-1185">Reference proteome</keyword>
<reference evidence="1" key="1">
    <citation type="journal article" date="2021" name="Nat. Commun.">
        <title>Genetic determinants of endophytism in the Arabidopsis root mycobiome.</title>
        <authorList>
            <person name="Mesny F."/>
            <person name="Miyauchi S."/>
            <person name="Thiergart T."/>
            <person name="Pickel B."/>
            <person name="Atanasova L."/>
            <person name="Karlsson M."/>
            <person name="Huettel B."/>
            <person name="Barry K.W."/>
            <person name="Haridas S."/>
            <person name="Chen C."/>
            <person name="Bauer D."/>
            <person name="Andreopoulos W."/>
            <person name="Pangilinan J."/>
            <person name="LaButti K."/>
            <person name="Riley R."/>
            <person name="Lipzen A."/>
            <person name="Clum A."/>
            <person name="Drula E."/>
            <person name="Henrissat B."/>
            <person name="Kohler A."/>
            <person name="Grigoriev I.V."/>
            <person name="Martin F.M."/>
            <person name="Hacquard S."/>
        </authorList>
    </citation>
    <scope>NUCLEOTIDE SEQUENCE</scope>
    <source>
        <strain evidence="1">MPI-CAGE-AT-0147</strain>
    </source>
</reference>